<dbReference type="OrthoDB" id="3267806at2759"/>
<gene>
    <name evidence="3" type="ORF">M413DRAFT_23409</name>
</gene>
<feature type="transmembrane region" description="Helical" evidence="2">
    <location>
        <begin position="110"/>
        <end position="129"/>
    </location>
</feature>
<dbReference type="HOGENOM" id="CLU_044614_5_0_1"/>
<dbReference type="STRING" id="686832.A0A0C3CEG0"/>
<feature type="region of interest" description="Disordered" evidence="1">
    <location>
        <begin position="16"/>
        <end position="41"/>
    </location>
</feature>
<evidence type="ECO:0000313" key="3">
    <source>
        <dbReference type="EMBL" id="KIM47150.1"/>
    </source>
</evidence>
<dbReference type="EMBL" id="KN831770">
    <property type="protein sequence ID" value="KIM47150.1"/>
    <property type="molecule type" value="Genomic_DNA"/>
</dbReference>
<feature type="transmembrane region" description="Helical" evidence="2">
    <location>
        <begin position="313"/>
        <end position="334"/>
    </location>
</feature>
<reference evidence="3 4" key="1">
    <citation type="submission" date="2014-04" db="EMBL/GenBank/DDBJ databases">
        <authorList>
            <consortium name="DOE Joint Genome Institute"/>
            <person name="Kuo A."/>
            <person name="Gay G."/>
            <person name="Dore J."/>
            <person name="Kohler A."/>
            <person name="Nagy L.G."/>
            <person name="Floudas D."/>
            <person name="Copeland A."/>
            <person name="Barry K.W."/>
            <person name="Cichocki N."/>
            <person name="Veneault-Fourrey C."/>
            <person name="LaButti K."/>
            <person name="Lindquist E.A."/>
            <person name="Lipzen A."/>
            <person name="Lundell T."/>
            <person name="Morin E."/>
            <person name="Murat C."/>
            <person name="Sun H."/>
            <person name="Tunlid A."/>
            <person name="Henrissat B."/>
            <person name="Grigoriev I.V."/>
            <person name="Hibbett D.S."/>
            <person name="Martin F."/>
            <person name="Nordberg H.P."/>
            <person name="Cantor M.N."/>
            <person name="Hua S.X."/>
        </authorList>
    </citation>
    <scope>NUCLEOTIDE SEQUENCE [LARGE SCALE GENOMIC DNA]</scope>
    <source>
        <strain evidence="4">h7</strain>
    </source>
</reference>
<feature type="transmembrane region" description="Helical" evidence="2">
    <location>
        <begin position="199"/>
        <end position="223"/>
    </location>
</feature>
<name>A0A0C3CEG0_HEBCY</name>
<keyword evidence="4" id="KW-1185">Reference proteome</keyword>
<evidence type="ECO:0000256" key="1">
    <source>
        <dbReference type="SAM" id="MobiDB-lite"/>
    </source>
</evidence>
<feature type="transmembrane region" description="Helical" evidence="2">
    <location>
        <begin position="280"/>
        <end position="301"/>
    </location>
</feature>
<reference evidence="4" key="2">
    <citation type="submission" date="2015-01" db="EMBL/GenBank/DDBJ databases">
        <title>Evolutionary Origins and Diversification of the Mycorrhizal Mutualists.</title>
        <authorList>
            <consortium name="DOE Joint Genome Institute"/>
            <consortium name="Mycorrhizal Genomics Consortium"/>
            <person name="Kohler A."/>
            <person name="Kuo A."/>
            <person name="Nagy L.G."/>
            <person name="Floudas D."/>
            <person name="Copeland A."/>
            <person name="Barry K.W."/>
            <person name="Cichocki N."/>
            <person name="Veneault-Fourrey C."/>
            <person name="LaButti K."/>
            <person name="Lindquist E.A."/>
            <person name="Lipzen A."/>
            <person name="Lundell T."/>
            <person name="Morin E."/>
            <person name="Murat C."/>
            <person name="Riley R."/>
            <person name="Ohm R."/>
            <person name="Sun H."/>
            <person name="Tunlid A."/>
            <person name="Henrissat B."/>
            <person name="Grigoriev I.V."/>
            <person name="Hibbett D.S."/>
            <person name="Martin F."/>
        </authorList>
    </citation>
    <scope>NUCLEOTIDE SEQUENCE [LARGE SCALE GENOMIC DNA]</scope>
    <source>
        <strain evidence="4">h7</strain>
    </source>
</reference>
<keyword evidence="2" id="KW-0472">Membrane</keyword>
<feature type="transmembrane region" description="Helical" evidence="2">
    <location>
        <begin position="149"/>
        <end position="166"/>
    </location>
</feature>
<dbReference type="AlphaFoldDB" id="A0A0C3CEG0"/>
<keyword evidence="2" id="KW-1133">Transmembrane helix</keyword>
<feature type="transmembrane region" description="Helical" evidence="2">
    <location>
        <begin position="235"/>
        <end position="259"/>
    </location>
</feature>
<accession>A0A0C3CEG0</accession>
<dbReference type="Proteomes" id="UP000053424">
    <property type="component" value="Unassembled WGS sequence"/>
</dbReference>
<keyword evidence="2" id="KW-0812">Transmembrane</keyword>
<proteinExistence type="predicted"/>
<organism evidence="3 4">
    <name type="scientific">Hebeloma cylindrosporum</name>
    <dbReference type="NCBI Taxonomy" id="76867"/>
    <lineage>
        <taxon>Eukaryota</taxon>
        <taxon>Fungi</taxon>
        <taxon>Dikarya</taxon>
        <taxon>Basidiomycota</taxon>
        <taxon>Agaricomycotina</taxon>
        <taxon>Agaricomycetes</taxon>
        <taxon>Agaricomycetidae</taxon>
        <taxon>Agaricales</taxon>
        <taxon>Agaricineae</taxon>
        <taxon>Hymenogastraceae</taxon>
        <taxon>Hebeloma</taxon>
    </lineage>
</organism>
<evidence type="ECO:0000256" key="2">
    <source>
        <dbReference type="SAM" id="Phobius"/>
    </source>
</evidence>
<protein>
    <submittedName>
        <fullName evidence="3">Uncharacterized protein</fullName>
    </submittedName>
</protein>
<feature type="compositionally biased region" description="Low complexity" evidence="1">
    <location>
        <begin position="29"/>
        <end position="41"/>
    </location>
</feature>
<evidence type="ECO:0000313" key="4">
    <source>
        <dbReference type="Proteomes" id="UP000053424"/>
    </source>
</evidence>
<feature type="transmembrane region" description="Helical" evidence="2">
    <location>
        <begin position="73"/>
        <end position="98"/>
    </location>
</feature>
<sequence length="370" mass="40797">MLTLYVSSFFRNESTGIDDSRPNHNDTNSSGSPGLLLRSPPTNDGKLVDQLLSAYAGTGTGSNDEDAPYFKSLLLSTIFSSVAYGIVIVLFANCFHLFQKNRGIYSNRMRISLLIYIVVMLVSSTWELLRSIPLIMEFFAVTDLSDIGLHPFGLLLAMCGADGFMVKISALRQEQRFTLQLQVWRCLVLYQDISRVLRAVILVLLSNSLISLASFGCGVAAFIREYVTSLAIYSAHAVFILLSSFVNIILAALIVFRLLCHRRNVRKSLGAEHGSPYTNVITMCVESSAFMVIASGLYTIMHFTESPLDGATFMFDIIPHICVISPLLIVYRVAIGRAVPPTFRPSEQVMAQIRFNIPPSNPSGQEAASV</sequence>